<feature type="region of interest" description="Disordered" evidence="1">
    <location>
        <begin position="172"/>
        <end position="214"/>
    </location>
</feature>
<proteinExistence type="predicted"/>
<gene>
    <name evidence="3" type="ORF">Syn7803US105_14</name>
</gene>
<evidence type="ECO:0000256" key="1">
    <source>
        <dbReference type="SAM" id="MobiDB-lite"/>
    </source>
</evidence>
<accession>A0A0E3HD31</accession>
<dbReference type="Gene3D" id="2.40.50.260">
    <property type="entry name" value="Nucleic acid-binding protein domain"/>
    <property type="match status" value="1"/>
</dbReference>
<reference evidence="3 4" key="1">
    <citation type="submission" date="2013-12" db="EMBL/GenBank/DDBJ databases">
        <title>Ecological redundancy of diverse viral populations within a natural community.</title>
        <authorList>
            <person name="Gregory A.C."/>
            <person name="LaButti K."/>
            <person name="Copeland A."/>
            <person name="Woyke T."/>
            <person name="Sullivan M.B."/>
        </authorList>
    </citation>
    <scope>NUCLEOTIDE SEQUENCE [LARGE SCALE GENOMIC DNA]</scope>
    <source>
        <strain evidence="3">Syn7803US105</strain>
    </source>
</reference>
<dbReference type="SUPFAM" id="SSF69349">
    <property type="entry name" value="Phage fibre proteins"/>
    <property type="match status" value="1"/>
</dbReference>
<dbReference type="GeneID" id="24171644"/>
<organism evidence="3 4">
    <name type="scientific">Synechococcus phage ACG-2014g</name>
    <dbReference type="NCBI Taxonomy" id="1493512"/>
    <lineage>
        <taxon>Viruses</taxon>
        <taxon>Duplodnaviria</taxon>
        <taxon>Heunggongvirae</taxon>
        <taxon>Uroviricota</taxon>
        <taxon>Caudoviricetes</taxon>
        <taxon>Pantevenvirales</taxon>
        <taxon>Kyanoviridae</taxon>
        <taxon>Macariavirus</taxon>
        <taxon>Macariavirus tuscon14g</taxon>
    </lineage>
</organism>
<evidence type="ECO:0000259" key="2">
    <source>
        <dbReference type="Pfam" id="PF06714"/>
    </source>
</evidence>
<dbReference type="Pfam" id="PF06714">
    <property type="entry name" value="Gp5_OB"/>
    <property type="match status" value="1"/>
</dbReference>
<dbReference type="KEGG" id="vg:24171644"/>
<evidence type="ECO:0000313" key="3">
    <source>
        <dbReference type="EMBL" id="AIX24358.1"/>
    </source>
</evidence>
<dbReference type="EMBL" id="KJ019071">
    <property type="protein sequence ID" value="AIX24358.1"/>
    <property type="molecule type" value="Genomic_DNA"/>
</dbReference>
<feature type="compositionally biased region" description="Low complexity" evidence="1">
    <location>
        <begin position="135"/>
        <end position="148"/>
    </location>
</feature>
<evidence type="ECO:0000313" key="4">
    <source>
        <dbReference type="Proteomes" id="UP000033010"/>
    </source>
</evidence>
<protein>
    <submittedName>
        <fullName evidence="3">Baseplate hub + tail lysozyme</fullName>
    </submittedName>
</protein>
<feature type="region of interest" description="Disordered" evidence="1">
    <location>
        <begin position="133"/>
        <end position="156"/>
    </location>
</feature>
<name>A0A0E3HD31_9CAUD</name>
<dbReference type="SUPFAM" id="SSF69255">
    <property type="entry name" value="gp5 N-terminal domain-like"/>
    <property type="match status" value="1"/>
</dbReference>
<dbReference type="InterPro" id="IPR009590">
    <property type="entry name" value="Gp5_OB_N"/>
</dbReference>
<dbReference type="RefSeq" id="YP_009133574.1">
    <property type="nucleotide sequence ID" value="NC_026924.1"/>
</dbReference>
<dbReference type="Proteomes" id="UP000033010">
    <property type="component" value="Segment"/>
</dbReference>
<keyword evidence="4" id="KW-1185">Reference proteome</keyword>
<sequence>MQTIDGIINEPTVNFVGKDGFFWWVGEVEDVEDPMELGRVKVRVLGYYTNVRGGTTTDLPTEALPWATVMQHTSQAGNDSQGESSGQLQPGAIVMGFFLDGESAQMPLVMGVLRVNKNGDSQDTKEFAFTGEKMQPGLAPGAGQLPPGETNILNSTHRAGTQNNSVALPNSKTVAPGGIGQPANIGTQPGIAGSSSNSQKPRNPEKPIPAGNGVGGPWKTLEYKLSYLVEDIANTAGSLVKNESGNFLDVVSGKLVTAEMLTAKLQNFLSSVFTQVISAIRQQFSQLTEQLSIASLLGGATGAPYIIYTIIQQAIQQILSALCLEDSKLMGYISDPIGSVVSLVEGFLDAAISKAEMVLQGVQDVIDSVICQVQSIINTMQDVVSTVVDLVEGFEQVQAIIETWKEGSKIFEEGTDLIQQGISNITGLISFFLNFFTSGCNREAHGGKDTVGWFPMFGVTHCTDAELDEINRIRGRQRGDCGSNDAGASLWDSLYKEADPYLTAAKTFINGAYELHVGTPGRQATVKKSENGTTHTSVNYNNSSFSEYQFLRQLRKSNPDITQEELDKKYTSYVKKNAGSKGDTGNLVADHSSYAGNYTQEVHGDDCKLVDGDYVRTIDGSYHLKITGDCHLEVGGGFFMSAEGAPTVAPKNGASQNEKIQKHTIRLGSDLDFNVAGGKLGLQASEIELASQANKIAGSSLEVSCMNQSYSGGEIMINANNSIEFNTVSEYHFVNFPTTNPVSAKAGIFNSVRGSVDYIITPGGSAADAVPRFNVINPSGPVNFTCGATGYNCSVTTGAFNVDVAAGLFRISSSTVGTIDALGALNLSSEGIVRVSGKSIFLN</sequence>
<feature type="domain" description="Protein Gp5 N-terminal OB-fold" evidence="2">
    <location>
        <begin position="55"/>
        <end position="127"/>
    </location>
</feature>
<dbReference type="OrthoDB" id="6701at10239"/>